<reference evidence="2" key="1">
    <citation type="journal article" date="2019" name="Int. J. Syst. Evol. Microbiol.">
        <title>The Global Catalogue of Microorganisms (GCM) 10K type strain sequencing project: providing services to taxonomists for standard genome sequencing and annotation.</title>
        <authorList>
            <consortium name="The Broad Institute Genomics Platform"/>
            <consortium name="The Broad Institute Genome Sequencing Center for Infectious Disease"/>
            <person name="Wu L."/>
            <person name="Ma J."/>
        </authorList>
    </citation>
    <scope>NUCLEOTIDE SEQUENCE [LARGE SCALE GENOMIC DNA]</scope>
    <source>
        <strain evidence="2">JCM 3115</strain>
    </source>
</reference>
<protein>
    <recommendedName>
        <fullName evidence="3">Helix-turn-helix domain-containing protein</fullName>
    </recommendedName>
</protein>
<keyword evidence="2" id="KW-1185">Reference proteome</keyword>
<dbReference type="EMBL" id="BMQJ01000012">
    <property type="protein sequence ID" value="GGQ11224.1"/>
    <property type="molecule type" value="Genomic_DNA"/>
</dbReference>
<name>A0ABQ2R4P6_9ACTN</name>
<sequence>MTAERPWWSPAVRAAALRLLSEGETLVSITGRLGVPPSTLSRWKRQQLIRAGGIGRECLGFSPHVAPLCPDAVRLTWWADPGEPGRVIAHTCGCVPVSYELVSYRGRFRIRRTRTGREGVERVLSRDSWVRAAAEETWRRLLAGDAG</sequence>
<organism evidence="1 2">
    <name type="scientific">Streptosporangium pseudovulgare</name>
    <dbReference type="NCBI Taxonomy" id="35765"/>
    <lineage>
        <taxon>Bacteria</taxon>
        <taxon>Bacillati</taxon>
        <taxon>Actinomycetota</taxon>
        <taxon>Actinomycetes</taxon>
        <taxon>Streptosporangiales</taxon>
        <taxon>Streptosporangiaceae</taxon>
        <taxon>Streptosporangium</taxon>
    </lineage>
</organism>
<evidence type="ECO:0000313" key="1">
    <source>
        <dbReference type="EMBL" id="GGQ11224.1"/>
    </source>
</evidence>
<evidence type="ECO:0000313" key="2">
    <source>
        <dbReference type="Proteomes" id="UP000611554"/>
    </source>
</evidence>
<evidence type="ECO:0008006" key="3">
    <source>
        <dbReference type="Google" id="ProtNLM"/>
    </source>
</evidence>
<accession>A0ABQ2R4P6</accession>
<dbReference type="RefSeq" id="WP_189248597.1">
    <property type="nucleotide sequence ID" value="NZ_BMQJ01000012.1"/>
</dbReference>
<dbReference type="Proteomes" id="UP000611554">
    <property type="component" value="Unassembled WGS sequence"/>
</dbReference>
<gene>
    <name evidence="1" type="ORF">GCM10010140_46720</name>
</gene>
<proteinExistence type="predicted"/>
<comment type="caution">
    <text evidence="1">The sequence shown here is derived from an EMBL/GenBank/DDBJ whole genome shotgun (WGS) entry which is preliminary data.</text>
</comment>
<dbReference type="Pfam" id="PF13384">
    <property type="entry name" value="HTH_23"/>
    <property type="match status" value="1"/>
</dbReference>